<feature type="transmembrane region" description="Helical" evidence="1">
    <location>
        <begin position="33"/>
        <end position="53"/>
    </location>
</feature>
<dbReference type="HOGENOM" id="CLU_2492376_0_0_9"/>
<name>R4K4H0_CLOPA</name>
<reference evidence="2 3" key="1">
    <citation type="submission" date="2012-01" db="EMBL/GenBank/DDBJ databases">
        <title>Complete sequence of chromosome of Clostridium pasteurianum BC1.</title>
        <authorList>
            <consortium name="US DOE Joint Genome Institute"/>
            <person name="Lucas S."/>
            <person name="Han J."/>
            <person name="Lapidus A."/>
            <person name="Cheng J.-F."/>
            <person name="Goodwin L."/>
            <person name="Pitluck S."/>
            <person name="Peters L."/>
            <person name="Mikhailova N."/>
            <person name="Teshima H."/>
            <person name="Detter J.C."/>
            <person name="Han C."/>
            <person name="Tapia R."/>
            <person name="Land M."/>
            <person name="Hauser L."/>
            <person name="Kyrpides N."/>
            <person name="Ivanova N."/>
            <person name="Pagani I."/>
            <person name="Dunn J."/>
            <person name="Taghavi S."/>
            <person name="Francis A."/>
            <person name="van der Lelie D."/>
            <person name="Woyke T."/>
        </authorList>
    </citation>
    <scope>NUCLEOTIDE SEQUENCE [LARGE SCALE GENOMIC DNA]</scope>
    <source>
        <strain evidence="2 3">BC1</strain>
    </source>
</reference>
<dbReference type="KEGG" id="cpas:Clopa_0389"/>
<dbReference type="STRING" id="86416.Clopa_0389"/>
<feature type="transmembrane region" description="Helical" evidence="1">
    <location>
        <begin position="7"/>
        <end position="27"/>
    </location>
</feature>
<dbReference type="Proteomes" id="UP000013523">
    <property type="component" value="Chromosome"/>
</dbReference>
<keyword evidence="3" id="KW-1185">Reference proteome</keyword>
<evidence type="ECO:0000313" key="2">
    <source>
        <dbReference type="EMBL" id="AGK95449.1"/>
    </source>
</evidence>
<keyword evidence="1" id="KW-1133">Transmembrane helix</keyword>
<feature type="transmembrane region" description="Helical" evidence="1">
    <location>
        <begin position="65"/>
        <end position="85"/>
    </location>
</feature>
<evidence type="ECO:0000313" key="3">
    <source>
        <dbReference type="Proteomes" id="UP000013523"/>
    </source>
</evidence>
<dbReference type="AlphaFoldDB" id="R4K4H0"/>
<organism evidence="2 3">
    <name type="scientific">Clostridium pasteurianum BC1</name>
    <dbReference type="NCBI Taxonomy" id="86416"/>
    <lineage>
        <taxon>Bacteria</taxon>
        <taxon>Bacillati</taxon>
        <taxon>Bacillota</taxon>
        <taxon>Clostridia</taxon>
        <taxon>Eubacteriales</taxon>
        <taxon>Clostridiaceae</taxon>
        <taxon>Clostridium</taxon>
    </lineage>
</organism>
<accession>R4K4H0</accession>
<dbReference type="Pfam" id="PF20342">
    <property type="entry name" value="DUF6637"/>
    <property type="match status" value="1"/>
</dbReference>
<dbReference type="InterPro" id="IPR046577">
    <property type="entry name" value="DUF6637"/>
</dbReference>
<evidence type="ECO:0000256" key="1">
    <source>
        <dbReference type="SAM" id="Phobius"/>
    </source>
</evidence>
<dbReference type="EMBL" id="CP003261">
    <property type="protein sequence ID" value="AGK95449.1"/>
    <property type="molecule type" value="Genomic_DNA"/>
</dbReference>
<keyword evidence="1" id="KW-0812">Transmembrane</keyword>
<dbReference type="PATRIC" id="fig|86416.3.peg.366"/>
<evidence type="ECO:0008006" key="4">
    <source>
        <dbReference type="Google" id="ProtNLM"/>
    </source>
</evidence>
<gene>
    <name evidence="2" type="ORF">Clopa_0389</name>
</gene>
<dbReference type="eggNOG" id="ENOG50303A8">
    <property type="taxonomic scope" value="Bacteria"/>
</dbReference>
<keyword evidence="1" id="KW-0472">Membrane</keyword>
<sequence length="86" mass="9713">MKNKFLLIRIVLGVLIILISILTFLGIGDKRIMMSSILILLGLLQLFNGLYFLSKNSDKKGYGLFLIISAIVLICIGILFMFIMFK</sequence>
<proteinExistence type="predicted"/>
<protein>
    <recommendedName>
        <fullName evidence="4">DUF3953 domain-containing protein</fullName>
    </recommendedName>
</protein>